<dbReference type="InterPro" id="IPR036097">
    <property type="entry name" value="HisK_dim/P_sf"/>
</dbReference>
<accession>E3H6P8</accession>
<dbReference type="InterPro" id="IPR050351">
    <property type="entry name" value="BphY/WalK/GraS-like"/>
</dbReference>
<dbReference type="OrthoDB" id="9813151at2"/>
<evidence type="ECO:0000259" key="7">
    <source>
        <dbReference type="PROSITE" id="PS50109"/>
    </source>
</evidence>
<keyword evidence="4" id="KW-0808">Transferase</keyword>
<evidence type="ECO:0000313" key="9">
    <source>
        <dbReference type="Proteomes" id="UP000006875"/>
    </source>
</evidence>
<organism evidence="8 9">
    <name type="scientific">Ilyobacter polytropus (strain ATCC 51220 / DSM 2926 / LMG 16218 / CuHBu1)</name>
    <dbReference type="NCBI Taxonomy" id="572544"/>
    <lineage>
        <taxon>Bacteria</taxon>
        <taxon>Fusobacteriati</taxon>
        <taxon>Fusobacteriota</taxon>
        <taxon>Fusobacteriia</taxon>
        <taxon>Fusobacteriales</taxon>
        <taxon>Fusobacteriaceae</taxon>
        <taxon>Ilyobacter</taxon>
    </lineage>
</organism>
<keyword evidence="9" id="KW-1185">Reference proteome</keyword>
<dbReference type="Gene3D" id="3.30.565.10">
    <property type="entry name" value="Histidine kinase-like ATPase, C-terminal domain"/>
    <property type="match status" value="1"/>
</dbReference>
<dbReference type="GO" id="GO:0005886">
    <property type="term" value="C:plasma membrane"/>
    <property type="evidence" value="ECO:0007669"/>
    <property type="project" value="TreeGrafter"/>
</dbReference>
<evidence type="ECO:0000256" key="5">
    <source>
        <dbReference type="ARBA" id="ARBA00022777"/>
    </source>
</evidence>
<dbReference type="FunFam" id="3.30.565.10:FF:000006">
    <property type="entry name" value="Sensor histidine kinase WalK"/>
    <property type="match status" value="1"/>
</dbReference>
<dbReference type="AlphaFoldDB" id="E3H6P8"/>
<dbReference type="SUPFAM" id="SSF47384">
    <property type="entry name" value="Homodimeric domain of signal transducing histidine kinase"/>
    <property type="match status" value="1"/>
</dbReference>
<dbReference type="Pfam" id="PF16736">
    <property type="entry name" value="sCache_like"/>
    <property type="match status" value="1"/>
</dbReference>
<dbReference type="KEGG" id="ipo:Ilyop_0630"/>
<dbReference type="SMART" id="SM00388">
    <property type="entry name" value="HisKA"/>
    <property type="match status" value="1"/>
</dbReference>
<dbReference type="eggNOG" id="COG5002">
    <property type="taxonomic scope" value="Bacteria"/>
</dbReference>
<reference evidence="8 9" key="1">
    <citation type="journal article" date="2010" name="Stand. Genomic Sci.">
        <title>Complete genome sequence of Ilyobacter polytropus type strain (CuHbu1).</title>
        <authorList>
            <person name="Sikorski J."/>
            <person name="Chertkov O."/>
            <person name="Lapidus A."/>
            <person name="Nolan M."/>
            <person name="Lucas S."/>
            <person name="Del Rio T.G."/>
            <person name="Tice H."/>
            <person name="Cheng J.F."/>
            <person name="Tapia R."/>
            <person name="Han C."/>
            <person name="Goodwin L."/>
            <person name="Pitluck S."/>
            <person name="Liolios K."/>
            <person name="Ivanova N."/>
            <person name="Mavromatis K."/>
            <person name="Mikhailova N."/>
            <person name="Pati A."/>
            <person name="Chen A."/>
            <person name="Palaniappan K."/>
            <person name="Land M."/>
            <person name="Hauser L."/>
            <person name="Chang Y.J."/>
            <person name="Jeffries C.D."/>
            <person name="Brambilla E."/>
            <person name="Yasawong M."/>
            <person name="Rohde M."/>
            <person name="Pukall R."/>
            <person name="Spring S."/>
            <person name="Goker M."/>
            <person name="Woyke T."/>
            <person name="Bristow J."/>
            <person name="Eisen J.A."/>
            <person name="Markowitz V."/>
            <person name="Hugenholtz P."/>
            <person name="Kyrpides N.C."/>
            <person name="Klenk H.P."/>
        </authorList>
    </citation>
    <scope>NUCLEOTIDE SEQUENCE [LARGE SCALE GENOMIC DNA]</scope>
    <source>
        <strain evidence="9">ATCC 51220 / DSM 2926 / LMG 16218 / CuHBu1</strain>
    </source>
</reference>
<dbReference type="SUPFAM" id="SSF55874">
    <property type="entry name" value="ATPase domain of HSP90 chaperone/DNA topoisomerase II/histidine kinase"/>
    <property type="match status" value="1"/>
</dbReference>
<proteinExistence type="predicted"/>
<dbReference type="InterPro" id="IPR005467">
    <property type="entry name" value="His_kinase_dom"/>
</dbReference>
<dbReference type="CDD" id="cd00082">
    <property type="entry name" value="HisKA"/>
    <property type="match status" value="1"/>
</dbReference>
<evidence type="ECO:0000256" key="4">
    <source>
        <dbReference type="ARBA" id="ARBA00022679"/>
    </source>
</evidence>
<gene>
    <name evidence="8" type="ordered locus">Ilyop_0630</name>
</gene>
<keyword evidence="3" id="KW-0597">Phosphoprotein</keyword>
<dbReference type="InterPro" id="IPR036890">
    <property type="entry name" value="HATPase_C_sf"/>
</dbReference>
<comment type="catalytic activity">
    <reaction evidence="1">
        <text>ATP + protein L-histidine = ADP + protein N-phospho-L-histidine.</text>
        <dbReference type="EC" id="2.7.13.3"/>
    </reaction>
</comment>
<dbReference type="Pfam" id="PF00512">
    <property type="entry name" value="HisKA"/>
    <property type="match status" value="1"/>
</dbReference>
<evidence type="ECO:0000256" key="6">
    <source>
        <dbReference type="ARBA" id="ARBA00023012"/>
    </source>
</evidence>
<dbReference type="SMART" id="SM00387">
    <property type="entry name" value="HATPase_c"/>
    <property type="match status" value="1"/>
</dbReference>
<evidence type="ECO:0000256" key="1">
    <source>
        <dbReference type="ARBA" id="ARBA00000085"/>
    </source>
</evidence>
<protein>
    <recommendedName>
        <fullName evidence="2">histidine kinase</fullName>
        <ecNumber evidence="2">2.7.13.3</ecNumber>
    </recommendedName>
</protein>
<dbReference type="RefSeq" id="WP_013387087.1">
    <property type="nucleotide sequence ID" value="NC_014632.1"/>
</dbReference>
<name>E3H6P8_ILYPC</name>
<evidence type="ECO:0000313" key="8">
    <source>
        <dbReference type="EMBL" id="ADO82417.1"/>
    </source>
</evidence>
<dbReference type="Pfam" id="PF02518">
    <property type="entry name" value="HATPase_c"/>
    <property type="match status" value="1"/>
</dbReference>
<dbReference type="HOGENOM" id="CLU_000445_89_2_0"/>
<evidence type="ECO:0000256" key="2">
    <source>
        <dbReference type="ARBA" id="ARBA00012438"/>
    </source>
</evidence>
<dbReference type="PANTHER" id="PTHR45453:SF1">
    <property type="entry name" value="PHOSPHATE REGULON SENSOR PROTEIN PHOR"/>
    <property type="match status" value="1"/>
</dbReference>
<dbReference type="Gene3D" id="1.10.287.130">
    <property type="match status" value="1"/>
</dbReference>
<keyword evidence="5 8" id="KW-0418">Kinase</keyword>
<evidence type="ECO:0000256" key="3">
    <source>
        <dbReference type="ARBA" id="ARBA00022553"/>
    </source>
</evidence>
<dbReference type="EMBL" id="CP002281">
    <property type="protein sequence ID" value="ADO82417.1"/>
    <property type="molecule type" value="Genomic_DNA"/>
</dbReference>
<dbReference type="InterPro" id="IPR031967">
    <property type="entry name" value="PhoR_single_Cache-like_dom"/>
</dbReference>
<keyword evidence="6" id="KW-0902">Two-component regulatory system</keyword>
<dbReference type="Proteomes" id="UP000006875">
    <property type="component" value="Chromosome"/>
</dbReference>
<dbReference type="PROSITE" id="PS50109">
    <property type="entry name" value="HIS_KIN"/>
    <property type="match status" value="1"/>
</dbReference>
<dbReference type="InterPro" id="IPR003594">
    <property type="entry name" value="HATPase_dom"/>
</dbReference>
<dbReference type="GO" id="GO:0000155">
    <property type="term" value="F:phosphorelay sensor kinase activity"/>
    <property type="evidence" value="ECO:0007669"/>
    <property type="project" value="InterPro"/>
</dbReference>
<feature type="domain" description="Histidine kinase" evidence="7">
    <location>
        <begin position="339"/>
        <end position="553"/>
    </location>
</feature>
<dbReference type="InterPro" id="IPR004358">
    <property type="entry name" value="Sig_transdc_His_kin-like_C"/>
</dbReference>
<dbReference type="STRING" id="572544.Ilyop_0630"/>
<dbReference type="GO" id="GO:0016036">
    <property type="term" value="P:cellular response to phosphate starvation"/>
    <property type="evidence" value="ECO:0007669"/>
    <property type="project" value="TreeGrafter"/>
</dbReference>
<sequence>MIFFLEIFFVKINTDRVSTLYQEVAKKTLREDAILIKNIARNNSREDFQDIFGSVEKRFTLINAKGTVVYDSEKYEEESTMENHGTRPEVIEALEKGQGFNVRKSETLGELLAYYAMPYTDEYGEDYIIRVARGYDSDHSNIRNILTGQIIFFIILNIFIHLSYKNYLKRHLFSKVDEIRKSLETGIEVNEIYSNDDMWLVEFWKVVQAWQSENIKNLEKVNLEKQILRRVISSVDMSIVLINVNMEVILKNESLNYLYNFYQGGHYYQGMKYIEIINVVRKAIDEKKDIKEDVYITKLKKYLVIGVKYLEFRNQFIITIKDVTRNREMMEVQRNFISNISHELKTPLTNIKGYLIALEDAPEAMRGNFLKIVKNNVDKLENITMDFLNISKIENSKVLNLAPVSFGKIQEEIEKVLSRYIKSKEAEIIYSVNLLGADDYMRVDFDKLTTILKNLIENAIIYNDKKPVIRVEIKEIYDRYKMVIEDNGLGIPEEDIENIFERFYRVDKARTSNVAGTGLGLNIVAELVEICGGKIEVKSKEGKGSVFRFSMLK</sequence>
<dbReference type="CDD" id="cd00075">
    <property type="entry name" value="HATPase"/>
    <property type="match status" value="1"/>
</dbReference>
<dbReference type="GO" id="GO:0004721">
    <property type="term" value="F:phosphoprotein phosphatase activity"/>
    <property type="evidence" value="ECO:0007669"/>
    <property type="project" value="TreeGrafter"/>
</dbReference>
<dbReference type="InterPro" id="IPR003661">
    <property type="entry name" value="HisK_dim/P_dom"/>
</dbReference>
<dbReference type="EC" id="2.7.13.3" evidence="2"/>
<dbReference type="PANTHER" id="PTHR45453">
    <property type="entry name" value="PHOSPHATE REGULON SENSOR PROTEIN PHOR"/>
    <property type="match status" value="1"/>
</dbReference>
<dbReference type="PRINTS" id="PR00344">
    <property type="entry name" value="BCTRLSENSOR"/>
</dbReference>